<protein>
    <recommendedName>
        <fullName evidence="3">Thioredoxin family protein</fullName>
    </recommendedName>
</protein>
<dbReference type="STRING" id="301148.B4135_0952"/>
<accession>A0A150M675</accession>
<organism evidence="1 2">
    <name type="scientific">Caldibacillus debilis</name>
    <dbReference type="NCBI Taxonomy" id="301148"/>
    <lineage>
        <taxon>Bacteria</taxon>
        <taxon>Bacillati</taxon>
        <taxon>Bacillota</taxon>
        <taxon>Bacilli</taxon>
        <taxon>Bacillales</taxon>
        <taxon>Bacillaceae</taxon>
        <taxon>Caldibacillus</taxon>
    </lineage>
</organism>
<sequence length="184" mass="21797">MALNDWFQKGMTYEQYVGQMKQNREEMLSIQERFSLRPEDKERLETLREKGLRAIVLTEDWCGDAMVNNPILMKIAEAAGIEVRFLLRDENLELMDQYLTNGKSRAIPIYIFLDREGKEYAVWGSRAPEVQRFVDEERAKLPPKDAPDFPEKQKAMYGKMREKFLRDEQVWRHIADSIIARIHQ</sequence>
<evidence type="ECO:0008006" key="3">
    <source>
        <dbReference type="Google" id="ProtNLM"/>
    </source>
</evidence>
<dbReference type="Gene3D" id="3.40.30.10">
    <property type="entry name" value="Glutaredoxin"/>
    <property type="match status" value="1"/>
</dbReference>
<dbReference type="Proteomes" id="UP000075683">
    <property type="component" value="Unassembled WGS sequence"/>
</dbReference>
<gene>
    <name evidence="1" type="ORF">B4135_0952</name>
</gene>
<evidence type="ECO:0000313" key="2">
    <source>
        <dbReference type="Proteomes" id="UP000075683"/>
    </source>
</evidence>
<dbReference type="PATRIC" id="fig|301148.3.peg.3320"/>
<comment type="caution">
    <text evidence="1">The sequence shown here is derived from an EMBL/GenBank/DDBJ whole genome shotgun (WGS) entry which is preliminary data.</text>
</comment>
<dbReference type="RefSeq" id="WP_020154726.1">
    <property type="nucleotide sequence ID" value="NZ_LQYT01000037.1"/>
</dbReference>
<dbReference type="Pfam" id="PF14595">
    <property type="entry name" value="Thioredoxin_9"/>
    <property type="match status" value="1"/>
</dbReference>
<dbReference type="InterPro" id="IPR036249">
    <property type="entry name" value="Thioredoxin-like_sf"/>
</dbReference>
<dbReference type="EMBL" id="LQYT01000037">
    <property type="protein sequence ID" value="KYD20053.1"/>
    <property type="molecule type" value="Genomic_DNA"/>
</dbReference>
<dbReference type="SUPFAM" id="SSF52833">
    <property type="entry name" value="Thioredoxin-like"/>
    <property type="match status" value="1"/>
</dbReference>
<proteinExistence type="predicted"/>
<reference evidence="1 2" key="1">
    <citation type="submission" date="2016-01" db="EMBL/GenBank/DDBJ databases">
        <title>Draft Genome Sequences of Seven Thermophilic Sporeformers Isolated from Foods.</title>
        <authorList>
            <person name="Berendsen E.M."/>
            <person name="Wells-Bennik M.H."/>
            <person name="Krawcyk A.O."/>
            <person name="De Jong A."/>
            <person name="Holsappel S."/>
            <person name="Eijlander R.T."/>
            <person name="Kuipers O.P."/>
        </authorList>
    </citation>
    <scope>NUCLEOTIDE SEQUENCE [LARGE SCALE GENOMIC DNA]</scope>
    <source>
        <strain evidence="1 2">B4135</strain>
    </source>
</reference>
<dbReference type="OrthoDB" id="6120799at2"/>
<evidence type="ECO:0000313" key="1">
    <source>
        <dbReference type="EMBL" id="KYD20053.1"/>
    </source>
</evidence>
<dbReference type="AlphaFoldDB" id="A0A150M675"/>
<name>A0A150M675_9BACI</name>